<organism evidence="3 4">
    <name type="scientific">Candidatus Corynebacterium faecigallinarum</name>
    <dbReference type="NCBI Taxonomy" id="2838528"/>
    <lineage>
        <taxon>Bacteria</taxon>
        <taxon>Bacillati</taxon>
        <taxon>Actinomycetota</taxon>
        <taxon>Actinomycetes</taxon>
        <taxon>Mycobacteriales</taxon>
        <taxon>Corynebacteriaceae</taxon>
        <taxon>Corynebacterium</taxon>
    </lineage>
</organism>
<gene>
    <name evidence="3" type="ORF">H9751_11020</name>
</gene>
<proteinExistence type="inferred from homology"/>
<dbReference type="EMBL" id="DWVP01000024">
    <property type="protein sequence ID" value="HJC86047.1"/>
    <property type="molecule type" value="Genomic_DNA"/>
</dbReference>
<name>A0A9D2QHB6_9CORY</name>
<evidence type="ECO:0000259" key="2">
    <source>
        <dbReference type="Pfam" id="PF12850"/>
    </source>
</evidence>
<evidence type="ECO:0000313" key="4">
    <source>
        <dbReference type="Proteomes" id="UP000823858"/>
    </source>
</evidence>
<evidence type="ECO:0000313" key="3">
    <source>
        <dbReference type="EMBL" id="HJC86047.1"/>
    </source>
</evidence>
<accession>A0A9D2QHB6</accession>
<dbReference type="Gene3D" id="3.60.21.10">
    <property type="match status" value="1"/>
</dbReference>
<dbReference type="InterPro" id="IPR024654">
    <property type="entry name" value="Calcineurin-like_PHP_lpxH"/>
</dbReference>
<reference evidence="3" key="1">
    <citation type="journal article" date="2021" name="PeerJ">
        <title>Extensive microbial diversity within the chicken gut microbiome revealed by metagenomics and culture.</title>
        <authorList>
            <person name="Gilroy R."/>
            <person name="Ravi A."/>
            <person name="Getino M."/>
            <person name="Pursley I."/>
            <person name="Horton D.L."/>
            <person name="Alikhan N.F."/>
            <person name="Baker D."/>
            <person name="Gharbi K."/>
            <person name="Hall N."/>
            <person name="Watson M."/>
            <person name="Adriaenssens E.M."/>
            <person name="Foster-Nyarko E."/>
            <person name="Jarju S."/>
            <person name="Secka A."/>
            <person name="Antonio M."/>
            <person name="Oren A."/>
            <person name="Chaudhuri R.R."/>
            <person name="La Ragione R."/>
            <person name="Hildebrand F."/>
            <person name="Pallen M.J."/>
        </authorList>
    </citation>
    <scope>NUCLEOTIDE SEQUENCE</scope>
    <source>
        <strain evidence="3">ChiHjej13B12-4958</strain>
    </source>
</reference>
<evidence type="ECO:0000256" key="1">
    <source>
        <dbReference type="ARBA" id="ARBA00008950"/>
    </source>
</evidence>
<sequence length="173" mass="19550">MVLDFPITLHSKTDTLRTVSDLREVPDGGTLLCLGDISVREDACALDCLAELKAQKNLTMWLVHGNHDRIHPMFGLDPVVTWTPAYREVFDVIALELQIRIGRWQVLMTHIPRATGKDAVPDPHQTQTLDRWAGREGFECTVNGHSHSSVEVRRKHVNLSLEELVPQAVRFRG</sequence>
<dbReference type="Proteomes" id="UP000823858">
    <property type="component" value="Unassembled WGS sequence"/>
</dbReference>
<reference evidence="3" key="2">
    <citation type="submission" date="2021-04" db="EMBL/GenBank/DDBJ databases">
        <authorList>
            <person name="Gilroy R."/>
        </authorList>
    </citation>
    <scope>NUCLEOTIDE SEQUENCE</scope>
    <source>
        <strain evidence="3">ChiHjej13B12-4958</strain>
    </source>
</reference>
<dbReference type="InterPro" id="IPR029052">
    <property type="entry name" value="Metallo-depent_PP-like"/>
</dbReference>
<feature type="domain" description="Calcineurin-like phosphoesterase" evidence="2">
    <location>
        <begin position="28"/>
        <end position="154"/>
    </location>
</feature>
<comment type="similarity">
    <text evidence="1">Belongs to the metallophosphoesterase superfamily. YfcE family.</text>
</comment>
<comment type="caution">
    <text evidence="3">The sequence shown here is derived from an EMBL/GenBank/DDBJ whole genome shotgun (WGS) entry which is preliminary data.</text>
</comment>
<dbReference type="Pfam" id="PF12850">
    <property type="entry name" value="Metallophos_2"/>
    <property type="match status" value="1"/>
</dbReference>
<protein>
    <submittedName>
        <fullName evidence="3">Metallophosphatase family protein</fullName>
    </submittedName>
</protein>
<dbReference type="AlphaFoldDB" id="A0A9D2QHB6"/>
<dbReference type="SUPFAM" id="SSF56300">
    <property type="entry name" value="Metallo-dependent phosphatases"/>
    <property type="match status" value="1"/>
</dbReference>